<organism evidence="1 2">
    <name type="scientific">Halteria grandinella</name>
    <dbReference type="NCBI Taxonomy" id="5974"/>
    <lineage>
        <taxon>Eukaryota</taxon>
        <taxon>Sar</taxon>
        <taxon>Alveolata</taxon>
        <taxon>Ciliophora</taxon>
        <taxon>Intramacronucleata</taxon>
        <taxon>Spirotrichea</taxon>
        <taxon>Stichotrichia</taxon>
        <taxon>Sporadotrichida</taxon>
        <taxon>Halteriidae</taxon>
        <taxon>Halteria</taxon>
    </lineage>
</organism>
<accession>A0A8J8NXN6</accession>
<dbReference type="Proteomes" id="UP000785679">
    <property type="component" value="Unassembled WGS sequence"/>
</dbReference>
<sequence length="376" mass="44062">MPENYILIKSISAWRQDYKYSSGKYLSDYFTHFECYNKSIKLDKYPDLSDESITQYMHMLDFTDKTTTYLKLDGQQIENYSILITKLLSNCKALEKIGTYRKYESRADSKKRESLPSRVFELPKGICKTLKEILIIGELTPDGNALYKAIVSACSDSIRALRLYFDAKSSTSYLAHANLSLIENLEVRGIDDSTYEYMMHMKNLKFFQTSQYGFNRFSSEGWKDEEQLDITDQQNQQKVSLLQISPHEDPQVKCTKQMINLLRSWPQLESLKYYWNYDFLQEISKLKNLKYFQPSGKTAIKSQEQLIQACQNKPKGFKAQIFSHSIKMDEVLWIRKSVTDSIIDSEINFKRFLNENQAVQRDQLLETVLRDLFVPV</sequence>
<evidence type="ECO:0000313" key="1">
    <source>
        <dbReference type="EMBL" id="TNV82484.1"/>
    </source>
</evidence>
<proteinExistence type="predicted"/>
<dbReference type="AlphaFoldDB" id="A0A8J8NXN6"/>
<name>A0A8J8NXN6_HALGN</name>
<reference evidence="1" key="1">
    <citation type="submission" date="2019-06" db="EMBL/GenBank/DDBJ databases">
        <authorList>
            <person name="Zheng W."/>
        </authorList>
    </citation>
    <scope>NUCLEOTIDE SEQUENCE</scope>
    <source>
        <strain evidence="1">QDHG01</strain>
    </source>
</reference>
<gene>
    <name evidence="1" type="ORF">FGO68_gene2860</name>
</gene>
<protein>
    <submittedName>
        <fullName evidence="1">Uncharacterized protein</fullName>
    </submittedName>
</protein>
<dbReference type="EMBL" id="RRYP01004904">
    <property type="protein sequence ID" value="TNV82484.1"/>
    <property type="molecule type" value="Genomic_DNA"/>
</dbReference>
<comment type="caution">
    <text evidence="1">The sequence shown here is derived from an EMBL/GenBank/DDBJ whole genome shotgun (WGS) entry which is preliminary data.</text>
</comment>
<evidence type="ECO:0000313" key="2">
    <source>
        <dbReference type="Proteomes" id="UP000785679"/>
    </source>
</evidence>
<keyword evidence="2" id="KW-1185">Reference proteome</keyword>